<dbReference type="PANTHER" id="PTHR13451">
    <property type="entry name" value="CLASS II CROSSOVER JUNCTION ENDONUCLEASE MUS81"/>
    <property type="match status" value="1"/>
</dbReference>
<keyword evidence="9" id="KW-0233">DNA recombination</keyword>
<dbReference type="AlphaFoldDB" id="A0A6C0LGB0"/>
<evidence type="ECO:0000256" key="4">
    <source>
        <dbReference type="ARBA" id="ARBA00022723"/>
    </source>
</evidence>
<dbReference type="Gene3D" id="3.40.50.10130">
    <property type="match status" value="1"/>
</dbReference>
<evidence type="ECO:0000256" key="2">
    <source>
        <dbReference type="ARBA" id="ARBA00010015"/>
    </source>
</evidence>
<proteinExistence type="inferred from homology"/>
<evidence type="ECO:0000256" key="8">
    <source>
        <dbReference type="ARBA" id="ARBA00022842"/>
    </source>
</evidence>
<keyword evidence="6" id="KW-0227">DNA damage</keyword>
<comment type="similarity">
    <text evidence="2">Belongs to the XPF family.</text>
</comment>
<dbReference type="SUPFAM" id="SSF52980">
    <property type="entry name" value="Restriction endonuclease-like"/>
    <property type="match status" value="1"/>
</dbReference>
<dbReference type="GO" id="GO:0046872">
    <property type="term" value="F:metal ion binding"/>
    <property type="evidence" value="ECO:0007669"/>
    <property type="project" value="UniProtKB-KW"/>
</dbReference>
<feature type="domain" description="ERCC4" evidence="11">
    <location>
        <begin position="2"/>
        <end position="95"/>
    </location>
</feature>
<dbReference type="InterPro" id="IPR033309">
    <property type="entry name" value="Mus81"/>
</dbReference>
<dbReference type="GO" id="GO:0000712">
    <property type="term" value="P:resolution of meiotic recombination intermediates"/>
    <property type="evidence" value="ECO:0007669"/>
    <property type="project" value="TreeGrafter"/>
</dbReference>
<sequence length="268" mass="30204">MKIIVDFRESDLLLAINNIKSTDAYKSCEIITDNLPIGDMIIKQDDDTEVLLIERKTLSDLAASIRDKRYNEQSFRLNNCSIPNHNIHYMIEGNIHKYKSSKYGRAVNKESLISAMTSLSYTKGFSLVRTFDITESALWLLQTADKLSRIKDKGYYDSASQDNPHNQDDAADYVAVSNRVKKSNITTENIGAIMLAQIPSVSTASAQVIMERYKTIDALIDSMRENDKCIQDLTTTTKSGKQRKLTKTCTSNVYNYLLGSSTKVIDIN</sequence>
<keyword evidence="4" id="KW-0479">Metal-binding</keyword>
<organism evidence="12">
    <name type="scientific">viral metagenome</name>
    <dbReference type="NCBI Taxonomy" id="1070528"/>
    <lineage>
        <taxon>unclassified sequences</taxon>
        <taxon>metagenomes</taxon>
        <taxon>organismal metagenomes</taxon>
    </lineage>
</organism>
<keyword evidence="7" id="KW-0378">Hydrolase</keyword>
<comment type="cofactor">
    <cofactor evidence="1">
        <name>Mg(2+)</name>
        <dbReference type="ChEBI" id="CHEBI:18420"/>
    </cofactor>
</comment>
<keyword evidence="5" id="KW-0255">Endonuclease</keyword>
<keyword evidence="8" id="KW-0460">Magnesium</keyword>
<dbReference type="Pfam" id="PF02732">
    <property type="entry name" value="ERCC4"/>
    <property type="match status" value="1"/>
</dbReference>
<evidence type="ECO:0000256" key="7">
    <source>
        <dbReference type="ARBA" id="ARBA00022801"/>
    </source>
</evidence>
<evidence type="ECO:0000256" key="1">
    <source>
        <dbReference type="ARBA" id="ARBA00001946"/>
    </source>
</evidence>
<reference evidence="12" key="1">
    <citation type="journal article" date="2020" name="Nature">
        <title>Giant virus diversity and host interactions through global metagenomics.</title>
        <authorList>
            <person name="Schulz F."/>
            <person name="Roux S."/>
            <person name="Paez-Espino D."/>
            <person name="Jungbluth S."/>
            <person name="Walsh D.A."/>
            <person name="Denef V.J."/>
            <person name="McMahon K.D."/>
            <person name="Konstantinidis K.T."/>
            <person name="Eloe-Fadrosh E.A."/>
            <person name="Kyrpides N.C."/>
            <person name="Woyke T."/>
        </authorList>
    </citation>
    <scope>NUCLEOTIDE SEQUENCE</scope>
    <source>
        <strain evidence="12">GVMAG-M-3300027833-11</strain>
    </source>
</reference>
<dbReference type="PANTHER" id="PTHR13451:SF0">
    <property type="entry name" value="CROSSOVER JUNCTION ENDONUCLEASE MUS81"/>
    <property type="match status" value="1"/>
</dbReference>
<dbReference type="SMART" id="SM00891">
    <property type="entry name" value="ERCC4"/>
    <property type="match status" value="1"/>
</dbReference>
<dbReference type="Gene3D" id="1.10.150.670">
    <property type="entry name" value="Crossover junction endonuclease EME1, DNA-binding domain"/>
    <property type="match status" value="1"/>
</dbReference>
<keyword evidence="10" id="KW-0234">DNA repair</keyword>
<evidence type="ECO:0000256" key="9">
    <source>
        <dbReference type="ARBA" id="ARBA00023172"/>
    </source>
</evidence>
<protein>
    <recommendedName>
        <fullName evidence="11">ERCC4 domain-containing protein</fullName>
    </recommendedName>
</protein>
<evidence type="ECO:0000256" key="5">
    <source>
        <dbReference type="ARBA" id="ARBA00022759"/>
    </source>
</evidence>
<evidence type="ECO:0000256" key="10">
    <source>
        <dbReference type="ARBA" id="ARBA00023204"/>
    </source>
</evidence>
<dbReference type="InterPro" id="IPR042530">
    <property type="entry name" value="EME1/EME2_C"/>
</dbReference>
<accession>A0A6C0LGB0</accession>
<dbReference type="InterPro" id="IPR011335">
    <property type="entry name" value="Restrct_endonuc-II-like"/>
</dbReference>
<evidence type="ECO:0000259" key="11">
    <source>
        <dbReference type="SMART" id="SM00891"/>
    </source>
</evidence>
<dbReference type="InterPro" id="IPR006166">
    <property type="entry name" value="ERCC4_domain"/>
</dbReference>
<dbReference type="GO" id="GO:0006308">
    <property type="term" value="P:DNA catabolic process"/>
    <property type="evidence" value="ECO:0007669"/>
    <property type="project" value="InterPro"/>
</dbReference>
<dbReference type="GO" id="GO:0005634">
    <property type="term" value="C:nucleus"/>
    <property type="evidence" value="ECO:0007669"/>
    <property type="project" value="TreeGrafter"/>
</dbReference>
<evidence type="ECO:0000256" key="6">
    <source>
        <dbReference type="ARBA" id="ARBA00022763"/>
    </source>
</evidence>
<evidence type="ECO:0000313" key="12">
    <source>
        <dbReference type="EMBL" id="QHU30026.1"/>
    </source>
</evidence>
<evidence type="ECO:0000256" key="3">
    <source>
        <dbReference type="ARBA" id="ARBA00022722"/>
    </source>
</evidence>
<dbReference type="EMBL" id="MN740503">
    <property type="protein sequence ID" value="QHU30026.1"/>
    <property type="molecule type" value="Genomic_DNA"/>
</dbReference>
<name>A0A6C0LGB0_9ZZZZ</name>
<dbReference type="GO" id="GO:0003677">
    <property type="term" value="F:DNA binding"/>
    <property type="evidence" value="ECO:0007669"/>
    <property type="project" value="InterPro"/>
</dbReference>
<dbReference type="GO" id="GO:0048476">
    <property type="term" value="C:Holliday junction resolvase complex"/>
    <property type="evidence" value="ECO:0007669"/>
    <property type="project" value="TreeGrafter"/>
</dbReference>
<keyword evidence="3" id="KW-0540">Nuclease</keyword>
<dbReference type="GO" id="GO:0031573">
    <property type="term" value="P:mitotic intra-S DNA damage checkpoint signaling"/>
    <property type="evidence" value="ECO:0007669"/>
    <property type="project" value="TreeGrafter"/>
</dbReference>
<dbReference type="GO" id="GO:0000727">
    <property type="term" value="P:double-strand break repair via break-induced replication"/>
    <property type="evidence" value="ECO:0007669"/>
    <property type="project" value="TreeGrafter"/>
</dbReference>
<dbReference type="GO" id="GO:0048257">
    <property type="term" value="F:3'-flap endonuclease activity"/>
    <property type="evidence" value="ECO:0007669"/>
    <property type="project" value="TreeGrafter"/>
</dbReference>
<dbReference type="GO" id="GO:0008821">
    <property type="term" value="F:crossover junction DNA endonuclease activity"/>
    <property type="evidence" value="ECO:0007669"/>
    <property type="project" value="InterPro"/>
</dbReference>